<comment type="caution">
    <text evidence="2">The sequence shown here is derived from an EMBL/GenBank/DDBJ whole genome shotgun (WGS) entry which is preliminary data.</text>
</comment>
<proteinExistence type="predicted"/>
<dbReference type="Proteomes" id="UP001318300">
    <property type="component" value="Unassembled WGS sequence"/>
</dbReference>
<gene>
    <name evidence="2" type="ORF">E9228_002448</name>
</gene>
<dbReference type="RefSeq" id="WP_166780798.1">
    <property type="nucleotide sequence ID" value="NZ_JAAOYO010000003.1"/>
</dbReference>
<evidence type="ECO:0000256" key="1">
    <source>
        <dbReference type="SAM" id="SignalP"/>
    </source>
</evidence>
<reference evidence="2 3" key="1">
    <citation type="submission" date="2020-03" db="EMBL/GenBank/DDBJ databases">
        <title>Above-ground endophytic microbial communities from plants in different locations in the United States.</title>
        <authorList>
            <person name="Frank C."/>
        </authorList>
    </citation>
    <scope>NUCLEOTIDE SEQUENCE [LARGE SCALE GENOMIC DNA]</scope>
    <source>
        <strain evidence="2 3">WW7</strain>
    </source>
</reference>
<keyword evidence="3" id="KW-1185">Reference proteome</keyword>
<organism evidence="2 3">
    <name type="scientific">Curtobacterium salicis</name>
    <dbReference type="NCBI Taxonomy" id="1779862"/>
    <lineage>
        <taxon>Bacteria</taxon>
        <taxon>Bacillati</taxon>
        <taxon>Actinomycetota</taxon>
        <taxon>Actinomycetes</taxon>
        <taxon>Micrococcales</taxon>
        <taxon>Microbacteriaceae</taxon>
        <taxon>Curtobacterium</taxon>
    </lineage>
</organism>
<feature type="signal peptide" evidence="1">
    <location>
        <begin position="1"/>
        <end position="27"/>
    </location>
</feature>
<dbReference type="EMBL" id="JAAOYO010000003">
    <property type="protein sequence ID" value="NII41801.1"/>
    <property type="molecule type" value="Genomic_DNA"/>
</dbReference>
<keyword evidence="1" id="KW-0732">Signal</keyword>
<feature type="chain" id="PRO_5045302878" evidence="1">
    <location>
        <begin position="28"/>
        <end position="115"/>
    </location>
</feature>
<evidence type="ECO:0000313" key="2">
    <source>
        <dbReference type="EMBL" id="NII41801.1"/>
    </source>
</evidence>
<sequence length="115" mass="11531">MKIRKSFIIAGTIALGATLFGAAPANAAETAAPKPAPQACLTDLGDGSQAPVTSCYPVGTNLDAKIEAKTGAAPIHASSAKQARTLQAASPQATIVLAIFYNNENYSTSGGQPSA</sequence>
<protein>
    <submittedName>
        <fullName evidence="2">Uncharacterized protein</fullName>
    </submittedName>
</protein>
<name>A0ABX0T8H7_9MICO</name>
<evidence type="ECO:0000313" key="3">
    <source>
        <dbReference type="Proteomes" id="UP001318300"/>
    </source>
</evidence>
<accession>A0ABX0T8H7</accession>